<dbReference type="InterPro" id="IPR019393">
    <property type="entry name" value="WASH_strumpellin"/>
</dbReference>
<dbReference type="GO" id="GO:0030041">
    <property type="term" value="P:actin filament polymerization"/>
    <property type="evidence" value="ECO:0007669"/>
    <property type="project" value="TreeGrafter"/>
</dbReference>
<evidence type="ECO:0000256" key="2">
    <source>
        <dbReference type="SAM" id="Coils"/>
    </source>
</evidence>
<feature type="coiled-coil region" evidence="2">
    <location>
        <begin position="378"/>
        <end position="448"/>
    </location>
</feature>
<dbReference type="PANTHER" id="PTHR15691:SF6">
    <property type="entry name" value="WASH COMPLEX SUBUNIT 5"/>
    <property type="match status" value="1"/>
</dbReference>
<dbReference type="OrthoDB" id="565118at2759"/>
<comment type="caution">
    <text evidence="4">The sequence shown here is derived from an EMBL/GenBank/DDBJ whole genome shotgun (WGS) entry which is preliminary data.</text>
</comment>
<name>A0A0M0JTY1_9EUKA</name>
<evidence type="ECO:0000313" key="5">
    <source>
        <dbReference type="Proteomes" id="UP000037460"/>
    </source>
</evidence>
<feature type="coiled-coil region" evidence="2">
    <location>
        <begin position="855"/>
        <end position="882"/>
    </location>
</feature>
<dbReference type="PANTHER" id="PTHR15691">
    <property type="entry name" value="WASH COMPLEX SUBUNIT 5"/>
    <property type="match status" value="1"/>
</dbReference>
<feature type="coiled-coil region" evidence="2">
    <location>
        <begin position="90"/>
        <end position="166"/>
    </location>
</feature>
<dbReference type="GO" id="GO:0007032">
    <property type="term" value="P:endosome organization"/>
    <property type="evidence" value="ECO:0007669"/>
    <property type="project" value="TreeGrafter"/>
</dbReference>
<dbReference type="Pfam" id="PF10266">
    <property type="entry name" value="Strumpellin"/>
    <property type="match status" value="1"/>
</dbReference>
<evidence type="ECO:0000313" key="4">
    <source>
        <dbReference type="EMBL" id="KOO29578.1"/>
    </source>
</evidence>
<proteinExistence type="inferred from homology"/>
<feature type="region of interest" description="Disordered" evidence="3">
    <location>
        <begin position="1"/>
        <end position="51"/>
    </location>
</feature>
<feature type="region of interest" description="Disordered" evidence="3">
    <location>
        <begin position="915"/>
        <end position="946"/>
    </location>
</feature>
<evidence type="ECO:0000256" key="1">
    <source>
        <dbReference type="ARBA" id="ARBA00006224"/>
    </source>
</evidence>
<keyword evidence="5" id="KW-1185">Reference proteome</keyword>
<dbReference type="GO" id="GO:0140285">
    <property type="term" value="P:endosome fission"/>
    <property type="evidence" value="ECO:0007669"/>
    <property type="project" value="TreeGrafter"/>
</dbReference>
<organism evidence="4 5">
    <name type="scientific">Chrysochromulina tobinii</name>
    <dbReference type="NCBI Taxonomy" id="1460289"/>
    <lineage>
        <taxon>Eukaryota</taxon>
        <taxon>Haptista</taxon>
        <taxon>Haptophyta</taxon>
        <taxon>Prymnesiophyceae</taxon>
        <taxon>Prymnesiales</taxon>
        <taxon>Chrysochromulinaceae</taxon>
        <taxon>Chrysochromulina</taxon>
    </lineage>
</organism>
<dbReference type="GO" id="GO:0051125">
    <property type="term" value="P:regulation of actin nucleation"/>
    <property type="evidence" value="ECO:0007669"/>
    <property type="project" value="TreeGrafter"/>
</dbReference>
<evidence type="ECO:0000256" key="3">
    <source>
        <dbReference type="SAM" id="MobiDB-lite"/>
    </source>
</evidence>
<feature type="coiled-coil region" evidence="2">
    <location>
        <begin position="700"/>
        <end position="812"/>
    </location>
</feature>
<dbReference type="AlphaFoldDB" id="A0A0M0JTY1"/>
<accession>A0A0M0JTY1</accession>
<gene>
    <name evidence="4" type="ORF">Ctob_008132</name>
</gene>
<reference evidence="5" key="1">
    <citation type="journal article" date="2015" name="PLoS Genet.">
        <title>Genome Sequence and Transcriptome Analyses of Chrysochromulina tobin: Metabolic Tools for Enhanced Algal Fitness in the Prominent Order Prymnesiales (Haptophyceae).</title>
        <authorList>
            <person name="Hovde B.T."/>
            <person name="Deodato C.R."/>
            <person name="Hunsperger H.M."/>
            <person name="Ryken S.A."/>
            <person name="Yost W."/>
            <person name="Jha R.K."/>
            <person name="Patterson J."/>
            <person name="Monnat R.J. Jr."/>
            <person name="Barlow S.B."/>
            <person name="Starkenburg S.R."/>
            <person name="Cattolico R.A."/>
        </authorList>
    </citation>
    <scope>NUCLEOTIDE SEQUENCE</scope>
    <source>
        <strain evidence="5">CCMP291</strain>
    </source>
</reference>
<dbReference type="Proteomes" id="UP000037460">
    <property type="component" value="Unassembled WGS sequence"/>
</dbReference>
<dbReference type="GO" id="GO:0005768">
    <property type="term" value="C:endosome"/>
    <property type="evidence" value="ECO:0007669"/>
    <property type="project" value="TreeGrafter"/>
</dbReference>
<protein>
    <submittedName>
        <fullName evidence="4">Wash complex subunit strumpellin-like protein</fullName>
    </submittedName>
</protein>
<feature type="compositionally biased region" description="Basic and acidic residues" evidence="3">
    <location>
        <begin position="39"/>
        <end position="48"/>
    </location>
</feature>
<dbReference type="GO" id="GO:0071203">
    <property type="term" value="C:WASH complex"/>
    <property type="evidence" value="ECO:0007669"/>
    <property type="project" value="InterPro"/>
</dbReference>
<dbReference type="EMBL" id="JWZX01002394">
    <property type="protein sequence ID" value="KOO29578.1"/>
    <property type="molecule type" value="Genomic_DNA"/>
</dbReference>
<sequence length="1107" mass="119066">MVTRYEQALEALQSPRVARPTAASAGMRAPPPAATPDPESSREREAAARDGALAAARARIKVLEQQLGLSAATAHEARRGVTAIAQSAELAAVRAERDSLQASLEAAERRALLAGRQQRSERERRTALATTLRQREEELGKQEAVKQATQEELAAAEAAQRAAEAAGRELVAAVLGVEMRELEAEAYEGRAALEEQLMGALDRAADAERALTHEMLAVERVTMQEAEQRAMTEASAWQREATLQVRVTAAAEDAHAEARRAAALEAALAAEVEGRQRDARAASAEAEAWRERLLQSEVRSSESREAYERETAERLAAAEMSAAQHASAAASAFAALKESRAAMAKGAHATLLLRLGARGVRSVGLSFALHRWRQGAALSEAAMAAAALKEEVRMLQGRLALARDQRERVEKSASVEAKKAEEEAARRLALAQRKLSAEEERRKILERDVSARAAQVDAVRTELQPYIAQSQQLRLESQASLQIFENELRAADAAAARVARRCRLSLLRAATNARRAGGLSAALVRWSAAAAALAAAEVWERGASEWEHRESEAAAAREAVAEARLTAAMEDVARERGALRVQAAARRRAARAALAAAAVRERQLQVEVWSREAHTSEQLRAAEVAHAEATAKVAVSMGVEVEALLSASRAAELHGKLASLKERHARGGEAQALADAAVAADERKQLHLLRRKLATETDRRTTLTAELREALLQRNEAMRRELESRTEQQRAEAALEAERSSSGQLLSLVVARAEQLEARAEEADARSAELVEARDAAVRVREVLESRTAFASQTAEAQAHRLATLLERATAECDAFAHAARAHEGSAQRAAAQVLAVGRSLAAAEDTATAERARADAAVRQRNDARREAAQLRAALELVRAHVASSLLGTTEIDCHLLHSILATADAALLSELRGDPKTSEQAPGTAPGSTPGAKKGGLALDPHAAGLHGARNEGAADLSPYLDAAGLSRPREQVMVVAPPLHHLALLLAVFTSTQLAKMAWSEQLTALVDLKAKLNDDSIDGVPLVCGIATLLRQFHSSTADAYVEYLSQFARAMLHSTFAASSAKPTEVPQDVSTLLQYLDLFRRHANVRVPSLELYQRAIGMMQ</sequence>
<comment type="similarity">
    <text evidence="1">Belongs to the strumpellin family.</text>
</comment>
<keyword evidence="2" id="KW-0175">Coiled coil</keyword>